<accession>A0AAV3PHW7</accession>
<dbReference type="SUPFAM" id="SSF81383">
    <property type="entry name" value="F-box domain"/>
    <property type="match status" value="1"/>
</dbReference>
<name>A0AAV3PHW7_LITER</name>
<dbReference type="Proteomes" id="UP001454036">
    <property type="component" value="Unassembled WGS sequence"/>
</dbReference>
<reference evidence="2 3" key="1">
    <citation type="submission" date="2024-01" db="EMBL/GenBank/DDBJ databases">
        <title>The complete chloroplast genome sequence of Lithospermum erythrorhizon: insights into the phylogenetic relationship among Boraginaceae species and the maternal lineages of purple gromwells.</title>
        <authorList>
            <person name="Okada T."/>
            <person name="Watanabe K."/>
        </authorList>
    </citation>
    <scope>NUCLEOTIDE SEQUENCE [LARGE SCALE GENOMIC DNA]</scope>
</reference>
<evidence type="ECO:0000313" key="3">
    <source>
        <dbReference type="Proteomes" id="UP001454036"/>
    </source>
</evidence>
<comment type="caution">
    <text evidence="2">The sequence shown here is derived from an EMBL/GenBank/DDBJ whole genome shotgun (WGS) entry which is preliminary data.</text>
</comment>
<protein>
    <recommendedName>
        <fullName evidence="1">F-box domain-containing protein</fullName>
    </recommendedName>
</protein>
<dbReference type="InterPro" id="IPR036047">
    <property type="entry name" value="F-box-like_dom_sf"/>
</dbReference>
<proteinExistence type="predicted"/>
<evidence type="ECO:0000259" key="1">
    <source>
        <dbReference type="Pfam" id="PF00646"/>
    </source>
</evidence>
<feature type="domain" description="F-box" evidence="1">
    <location>
        <begin position="10"/>
        <end position="44"/>
    </location>
</feature>
<gene>
    <name evidence="2" type="ORF">LIER_43073</name>
</gene>
<dbReference type="CDD" id="cd09917">
    <property type="entry name" value="F-box_SF"/>
    <property type="match status" value="1"/>
</dbReference>
<dbReference type="Pfam" id="PF00646">
    <property type="entry name" value="F-box"/>
    <property type="match status" value="1"/>
</dbReference>
<dbReference type="EMBL" id="BAABME010032512">
    <property type="protein sequence ID" value="GAA0149763.1"/>
    <property type="molecule type" value="Genomic_DNA"/>
</dbReference>
<sequence length="99" mass="11648">MDPSENSCWWKLPEDIQADILRRVARKDLISLKLVSWEWYGVISYICMPKLAPSSPDAAFCGFIYRQRLRKKEIEPKPTPRRHTRLLQWLLAGASSWQC</sequence>
<evidence type="ECO:0000313" key="2">
    <source>
        <dbReference type="EMBL" id="GAA0149763.1"/>
    </source>
</evidence>
<keyword evidence="3" id="KW-1185">Reference proteome</keyword>
<organism evidence="2 3">
    <name type="scientific">Lithospermum erythrorhizon</name>
    <name type="common">Purple gromwell</name>
    <name type="synonym">Lithospermum officinale var. erythrorhizon</name>
    <dbReference type="NCBI Taxonomy" id="34254"/>
    <lineage>
        <taxon>Eukaryota</taxon>
        <taxon>Viridiplantae</taxon>
        <taxon>Streptophyta</taxon>
        <taxon>Embryophyta</taxon>
        <taxon>Tracheophyta</taxon>
        <taxon>Spermatophyta</taxon>
        <taxon>Magnoliopsida</taxon>
        <taxon>eudicotyledons</taxon>
        <taxon>Gunneridae</taxon>
        <taxon>Pentapetalae</taxon>
        <taxon>asterids</taxon>
        <taxon>lamiids</taxon>
        <taxon>Boraginales</taxon>
        <taxon>Boraginaceae</taxon>
        <taxon>Boraginoideae</taxon>
        <taxon>Lithospermeae</taxon>
        <taxon>Lithospermum</taxon>
    </lineage>
</organism>
<dbReference type="InterPro" id="IPR001810">
    <property type="entry name" value="F-box_dom"/>
</dbReference>
<dbReference type="AlphaFoldDB" id="A0AAV3PHW7"/>
<dbReference type="Gene3D" id="1.20.1280.50">
    <property type="match status" value="1"/>
</dbReference>